<evidence type="ECO:0000256" key="4">
    <source>
        <dbReference type="SAM" id="SignalP"/>
    </source>
</evidence>
<evidence type="ECO:0000313" key="7">
    <source>
        <dbReference type="Proteomes" id="UP000331127"/>
    </source>
</evidence>
<dbReference type="Pfam" id="PF09084">
    <property type="entry name" value="NMT1"/>
    <property type="match status" value="1"/>
</dbReference>
<dbReference type="PANTHER" id="PTHR30024">
    <property type="entry name" value="ALIPHATIC SULFONATES-BINDING PROTEIN-RELATED"/>
    <property type="match status" value="1"/>
</dbReference>
<protein>
    <submittedName>
        <fullName evidence="6">Thiamine biosynthesis protein</fullName>
    </submittedName>
</protein>
<keyword evidence="7" id="KW-1185">Reference proteome</keyword>
<reference evidence="6 7" key="1">
    <citation type="submission" date="2019-10" db="EMBL/GenBank/DDBJ databases">
        <title>Whole genome shotgun sequence of Acrocarpospora macrocephala NBRC 16266.</title>
        <authorList>
            <person name="Ichikawa N."/>
            <person name="Kimura A."/>
            <person name="Kitahashi Y."/>
            <person name="Komaki H."/>
            <person name="Oguchi A."/>
        </authorList>
    </citation>
    <scope>NUCLEOTIDE SEQUENCE [LARGE SCALE GENOMIC DNA]</scope>
    <source>
        <strain evidence="6 7">NBRC 16266</strain>
    </source>
</reference>
<name>A0A5M3WTI5_9ACTN</name>
<comment type="caution">
    <text evidence="6">The sequence shown here is derived from an EMBL/GenBank/DDBJ whole genome shotgun (WGS) entry which is preliminary data.</text>
</comment>
<dbReference type="OrthoDB" id="7374754at2"/>
<organism evidence="6 7">
    <name type="scientific">Acrocarpospora macrocephala</name>
    <dbReference type="NCBI Taxonomy" id="150177"/>
    <lineage>
        <taxon>Bacteria</taxon>
        <taxon>Bacillati</taxon>
        <taxon>Actinomycetota</taxon>
        <taxon>Actinomycetes</taxon>
        <taxon>Streptosporangiales</taxon>
        <taxon>Streptosporangiaceae</taxon>
        <taxon>Acrocarpospora</taxon>
    </lineage>
</organism>
<dbReference type="Gene3D" id="3.40.190.10">
    <property type="entry name" value="Periplasmic binding protein-like II"/>
    <property type="match status" value="2"/>
</dbReference>
<dbReference type="Proteomes" id="UP000331127">
    <property type="component" value="Unassembled WGS sequence"/>
</dbReference>
<dbReference type="PROSITE" id="PS51257">
    <property type="entry name" value="PROKAR_LIPOPROTEIN"/>
    <property type="match status" value="1"/>
</dbReference>
<evidence type="ECO:0000313" key="6">
    <source>
        <dbReference type="EMBL" id="GES09458.1"/>
    </source>
</evidence>
<dbReference type="GO" id="GO:0042597">
    <property type="term" value="C:periplasmic space"/>
    <property type="evidence" value="ECO:0007669"/>
    <property type="project" value="UniProtKB-SubCell"/>
</dbReference>
<dbReference type="AlphaFoldDB" id="A0A5M3WTI5"/>
<dbReference type="PANTHER" id="PTHR30024:SF47">
    <property type="entry name" value="TAURINE-BINDING PERIPLASMIC PROTEIN"/>
    <property type="match status" value="1"/>
</dbReference>
<keyword evidence="3 4" id="KW-0732">Signal</keyword>
<evidence type="ECO:0000259" key="5">
    <source>
        <dbReference type="Pfam" id="PF09084"/>
    </source>
</evidence>
<dbReference type="EMBL" id="BLAE01000015">
    <property type="protein sequence ID" value="GES09458.1"/>
    <property type="molecule type" value="Genomic_DNA"/>
</dbReference>
<proteinExistence type="inferred from homology"/>
<comment type="similarity">
    <text evidence="2">Belongs to the bacterial solute-binding protein SsuA/TauA family.</text>
</comment>
<sequence length="328" mass="34537">MKTNAGLLRPLAVAAALFAASACGGAGTEPSAAVRTITVGVQPNTPFAVVPLGVRQGLFQKHGLDVKIKVISTATTIPPALLADQLQFSNWSFASFATLADKKLPLKIVGPGDTAGRTLENDYIQLLTLKDGGATSVAGLTGKKIAVNSLASLTEVQVKMALKNAGVNPASVSLVPIPFPDQLAALTSGRVDAIGAGEPFLTLAKQKAELNALAALNAEIMPDLPLSLWMTSENYLQQHPEVVRAFQLGLKDSLEYARANPDALRKFIPEFAGVDAAVADKMILPTWTTSVDQAKVQRIAEIMHEYGAVASTPDMSKYILPFPIEAKG</sequence>
<feature type="chain" id="PRO_5038776195" evidence="4">
    <location>
        <begin position="23"/>
        <end position="328"/>
    </location>
</feature>
<accession>A0A5M3WTI5</accession>
<feature type="signal peptide" evidence="4">
    <location>
        <begin position="1"/>
        <end position="22"/>
    </location>
</feature>
<dbReference type="RefSeq" id="WP_155354988.1">
    <property type="nucleotide sequence ID" value="NZ_BAAAHL010000069.1"/>
</dbReference>
<dbReference type="InterPro" id="IPR015168">
    <property type="entry name" value="SsuA/THI5"/>
</dbReference>
<evidence type="ECO:0000256" key="1">
    <source>
        <dbReference type="ARBA" id="ARBA00004418"/>
    </source>
</evidence>
<dbReference type="SUPFAM" id="SSF53850">
    <property type="entry name" value="Periplasmic binding protein-like II"/>
    <property type="match status" value="1"/>
</dbReference>
<gene>
    <name evidence="6" type="ORF">Amac_030540</name>
</gene>
<evidence type="ECO:0000256" key="2">
    <source>
        <dbReference type="ARBA" id="ARBA00010742"/>
    </source>
</evidence>
<evidence type="ECO:0000256" key="3">
    <source>
        <dbReference type="ARBA" id="ARBA00022729"/>
    </source>
</evidence>
<comment type="subcellular location">
    <subcellularLocation>
        <location evidence="1">Periplasm</location>
    </subcellularLocation>
</comment>
<feature type="domain" description="SsuA/THI5-like" evidence="5">
    <location>
        <begin position="47"/>
        <end position="263"/>
    </location>
</feature>